<feature type="binding site" evidence="7">
    <location>
        <position position="81"/>
    </location>
    <ligand>
        <name>substrate</name>
    </ligand>
</feature>
<comment type="similarity">
    <text evidence="1 7">Belongs to the dUTPase family.</text>
</comment>
<keyword evidence="2 7" id="KW-0479">Metal-binding</keyword>
<feature type="binding site" evidence="7">
    <location>
        <begin position="85"/>
        <end position="87"/>
    </location>
    <ligand>
        <name>substrate</name>
    </ligand>
</feature>
<comment type="cofactor">
    <cofactor evidence="7">
        <name>Mg(2+)</name>
        <dbReference type="ChEBI" id="CHEBI:18420"/>
    </cofactor>
</comment>
<dbReference type="Proteomes" id="UP000192505">
    <property type="component" value="Unassembled WGS sequence"/>
</dbReference>
<evidence type="ECO:0000259" key="8">
    <source>
        <dbReference type="Pfam" id="PF00692"/>
    </source>
</evidence>
<comment type="caution">
    <text evidence="7">Lacks conserved residue(s) required for the propagation of feature annotation.</text>
</comment>
<dbReference type="AlphaFoldDB" id="A0A1W9KQ55"/>
<dbReference type="InterPro" id="IPR029054">
    <property type="entry name" value="dUTPase-like"/>
</dbReference>
<dbReference type="GO" id="GO:0006226">
    <property type="term" value="P:dUMP biosynthetic process"/>
    <property type="evidence" value="ECO:0007669"/>
    <property type="project" value="UniProtKB-UniRule"/>
</dbReference>
<dbReference type="InterPro" id="IPR033704">
    <property type="entry name" value="dUTPase_trimeric"/>
</dbReference>
<evidence type="ECO:0000256" key="6">
    <source>
        <dbReference type="ARBA" id="ARBA00047686"/>
    </source>
</evidence>
<dbReference type="EMBL" id="MTEI01000018">
    <property type="protein sequence ID" value="OQW86334.1"/>
    <property type="molecule type" value="Genomic_DNA"/>
</dbReference>
<dbReference type="CDD" id="cd07557">
    <property type="entry name" value="trimeric_dUTPase"/>
    <property type="match status" value="1"/>
</dbReference>
<dbReference type="EC" id="3.6.1.23" evidence="7"/>
<dbReference type="UniPathway" id="UPA00610">
    <property type="reaction ID" value="UER00666"/>
</dbReference>
<dbReference type="InterPro" id="IPR008181">
    <property type="entry name" value="dUTPase"/>
</dbReference>
<comment type="caution">
    <text evidence="9">The sequence shown here is derived from an EMBL/GenBank/DDBJ whole genome shotgun (WGS) entry which is preliminary data.</text>
</comment>
<evidence type="ECO:0000256" key="1">
    <source>
        <dbReference type="ARBA" id="ARBA00006581"/>
    </source>
</evidence>
<name>A0A1W9KQ55_9BURK</name>
<comment type="function">
    <text evidence="7">This enzyme is involved in nucleotide metabolism: it produces dUMP, the immediate precursor of thymidine nucleotides and it decreases the intracellular concentration of dUTP so that uracil cannot be incorporated into DNA.</text>
</comment>
<protein>
    <recommendedName>
        <fullName evidence="7">Deoxyuridine 5'-triphosphate nucleotidohydrolase</fullName>
        <shortName evidence="7">dUTPase</shortName>
        <ecNumber evidence="7">3.6.1.23</ecNumber>
    </recommendedName>
    <alternativeName>
        <fullName evidence="7">dUTP pyrophosphatase</fullName>
    </alternativeName>
</protein>
<accession>A0A1W9KQ55</accession>
<organism evidence="9 10">
    <name type="scientific">Rhodoferax ferrireducens</name>
    <dbReference type="NCBI Taxonomy" id="192843"/>
    <lineage>
        <taxon>Bacteria</taxon>
        <taxon>Pseudomonadati</taxon>
        <taxon>Pseudomonadota</taxon>
        <taxon>Betaproteobacteria</taxon>
        <taxon>Burkholderiales</taxon>
        <taxon>Comamonadaceae</taxon>
        <taxon>Rhodoferax</taxon>
    </lineage>
</organism>
<gene>
    <name evidence="7" type="primary">dut</name>
    <name evidence="9" type="ORF">BWK72_17750</name>
</gene>
<dbReference type="GO" id="GO:0046081">
    <property type="term" value="P:dUTP catabolic process"/>
    <property type="evidence" value="ECO:0007669"/>
    <property type="project" value="InterPro"/>
</dbReference>
<dbReference type="HAMAP" id="MF_00116">
    <property type="entry name" value="dUTPase_bact"/>
    <property type="match status" value="1"/>
</dbReference>
<evidence type="ECO:0000256" key="5">
    <source>
        <dbReference type="ARBA" id="ARBA00023080"/>
    </source>
</evidence>
<reference evidence="9 10" key="1">
    <citation type="submission" date="2017-01" db="EMBL/GenBank/DDBJ databases">
        <title>Novel large sulfur bacteria in the metagenomes of groundwater-fed chemosynthetic microbial mats in the Lake Huron basin.</title>
        <authorList>
            <person name="Sharrar A.M."/>
            <person name="Flood B.E."/>
            <person name="Bailey J.V."/>
            <person name="Jones D.S."/>
            <person name="Biddanda B."/>
            <person name="Ruberg S.A."/>
            <person name="Marcus D.N."/>
            <person name="Dick G.J."/>
        </authorList>
    </citation>
    <scope>NUCLEOTIDE SEQUENCE [LARGE SCALE GENOMIC DNA]</scope>
    <source>
        <strain evidence="9">A7</strain>
    </source>
</reference>
<comment type="catalytic activity">
    <reaction evidence="6 7">
        <text>dUTP + H2O = dUMP + diphosphate + H(+)</text>
        <dbReference type="Rhea" id="RHEA:10248"/>
        <dbReference type="ChEBI" id="CHEBI:15377"/>
        <dbReference type="ChEBI" id="CHEBI:15378"/>
        <dbReference type="ChEBI" id="CHEBI:33019"/>
        <dbReference type="ChEBI" id="CHEBI:61555"/>
        <dbReference type="ChEBI" id="CHEBI:246422"/>
        <dbReference type="EC" id="3.6.1.23"/>
    </reaction>
</comment>
<feature type="binding site" evidence="7">
    <location>
        <begin position="68"/>
        <end position="70"/>
    </location>
    <ligand>
        <name>substrate</name>
    </ligand>
</feature>
<dbReference type="GO" id="GO:0000287">
    <property type="term" value="F:magnesium ion binding"/>
    <property type="evidence" value="ECO:0007669"/>
    <property type="project" value="UniProtKB-UniRule"/>
</dbReference>
<comment type="pathway">
    <text evidence="7">Pyrimidine metabolism; dUMP biosynthesis; dUMP from dCTP (dUTP route): step 2/2.</text>
</comment>
<dbReference type="FunFam" id="2.70.40.10:FF:000002">
    <property type="entry name" value="dUTP diphosphatase"/>
    <property type="match status" value="1"/>
</dbReference>
<dbReference type="PANTHER" id="PTHR11241:SF0">
    <property type="entry name" value="DEOXYURIDINE 5'-TRIPHOSPHATE NUCLEOTIDOHYDROLASE"/>
    <property type="match status" value="1"/>
</dbReference>
<evidence type="ECO:0000256" key="3">
    <source>
        <dbReference type="ARBA" id="ARBA00022801"/>
    </source>
</evidence>
<dbReference type="Pfam" id="PF00692">
    <property type="entry name" value="dUTPase"/>
    <property type="match status" value="1"/>
</dbReference>
<dbReference type="PANTHER" id="PTHR11241">
    <property type="entry name" value="DEOXYURIDINE 5'-TRIPHOSPHATE NUCLEOTIDOHYDROLASE"/>
    <property type="match status" value="1"/>
</dbReference>
<evidence type="ECO:0000313" key="10">
    <source>
        <dbReference type="Proteomes" id="UP000192505"/>
    </source>
</evidence>
<dbReference type="GO" id="GO:0004170">
    <property type="term" value="F:dUTP diphosphatase activity"/>
    <property type="evidence" value="ECO:0007669"/>
    <property type="project" value="UniProtKB-UniRule"/>
</dbReference>
<dbReference type="InterPro" id="IPR036157">
    <property type="entry name" value="dUTPase-like_sf"/>
</dbReference>
<evidence type="ECO:0000256" key="4">
    <source>
        <dbReference type="ARBA" id="ARBA00022842"/>
    </source>
</evidence>
<proteinExistence type="inferred from homology"/>
<evidence type="ECO:0000256" key="7">
    <source>
        <dbReference type="HAMAP-Rule" id="MF_00116"/>
    </source>
</evidence>
<keyword evidence="5 7" id="KW-0546">Nucleotide metabolism</keyword>
<dbReference type="NCBIfam" id="TIGR00576">
    <property type="entry name" value="dut"/>
    <property type="match status" value="1"/>
</dbReference>
<keyword evidence="3 7" id="KW-0378">Hydrolase</keyword>
<dbReference type="Gene3D" id="2.70.40.10">
    <property type="match status" value="1"/>
</dbReference>
<feature type="domain" description="dUTPase-like" evidence="8">
    <location>
        <begin position="17"/>
        <end position="147"/>
    </location>
</feature>
<dbReference type="NCBIfam" id="NF001862">
    <property type="entry name" value="PRK00601.1"/>
    <property type="match status" value="1"/>
</dbReference>
<dbReference type="SUPFAM" id="SSF51283">
    <property type="entry name" value="dUTPase-like"/>
    <property type="match status" value="1"/>
</dbReference>
<keyword evidence="4 7" id="KW-0460">Magnesium</keyword>
<sequence>MLDIDIKIIDPRMADQLPSYATPGSAGLDLRACLDEPLTLQPNAWQLVPTGIAIYLKDPGYAALILPRSGLGHKHGIVLGNLVGLIDSDYQGQLMVSAWNRSDTAFTMAPMERIAQLVLVPVMQARFNLVSEFPLSERGEGGYGSTGKV</sequence>
<evidence type="ECO:0000256" key="2">
    <source>
        <dbReference type="ARBA" id="ARBA00022723"/>
    </source>
</evidence>
<evidence type="ECO:0000313" key="9">
    <source>
        <dbReference type="EMBL" id="OQW86334.1"/>
    </source>
</evidence>